<dbReference type="InterPro" id="IPR000760">
    <property type="entry name" value="Inositol_monophosphatase-like"/>
</dbReference>
<dbReference type="PROSITE" id="PS00630">
    <property type="entry name" value="IMP_2"/>
    <property type="match status" value="1"/>
</dbReference>
<dbReference type="InterPro" id="IPR050725">
    <property type="entry name" value="CysQ/Inositol_MonoPase"/>
</dbReference>
<dbReference type="PRINTS" id="PR00377">
    <property type="entry name" value="IMPHPHTASES"/>
</dbReference>
<comment type="similarity">
    <text evidence="2 9">Belongs to the inositol monophosphatase superfamily. CysQ family.</text>
</comment>
<keyword evidence="5 9" id="KW-0479">Metal-binding</keyword>
<keyword evidence="6 9" id="KW-0378">Hydrolase</keyword>
<dbReference type="EMBL" id="MSCJ01000002">
    <property type="protein sequence ID" value="PQJ64800.1"/>
    <property type="molecule type" value="Genomic_DNA"/>
</dbReference>
<keyword evidence="7 9" id="KW-0460">Magnesium</keyword>
<dbReference type="PANTHER" id="PTHR43028:SF5">
    <property type="entry name" value="3'(2'),5'-BISPHOSPHATE NUCLEOTIDASE 1"/>
    <property type="match status" value="1"/>
</dbReference>
<dbReference type="GO" id="GO:0050427">
    <property type="term" value="P:3'-phosphoadenosine 5'-phosphosulfate metabolic process"/>
    <property type="evidence" value="ECO:0007669"/>
    <property type="project" value="TreeGrafter"/>
</dbReference>
<feature type="binding site" evidence="9">
    <location>
        <position position="88"/>
    </location>
    <ligand>
        <name>Mg(2+)</name>
        <dbReference type="ChEBI" id="CHEBI:18420"/>
        <label>2</label>
    </ligand>
</feature>
<dbReference type="GO" id="GO:0005886">
    <property type="term" value="C:plasma membrane"/>
    <property type="evidence" value="ECO:0007669"/>
    <property type="project" value="UniProtKB-SubCell"/>
</dbReference>
<evidence type="ECO:0000256" key="9">
    <source>
        <dbReference type="HAMAP-Rule" id="MF_02095"/>
    </source>
</evidence>
<dbReference type="OrthoDB" id="9785695at2"/>
<feature type="binding site" evidence="9">
    <location>
        <position position="207"/>
    </location>
    <ligand>
        <name>substrate</name>
    </ligand>
</feature>
<dbReference type="GO" id="GO:0000287">
    <property type="term" value="F:magnesium ion binding"/>
    <property type="evidence" value="ECO:0007669"/>
    <property type="project" value="UniProtKB-UniRule"/>
</dbReference>
<accession>A0A2S7VT09</accession>
<proteinExistence type="inferred from homology"/>
<dbReference type="InterPro" id="IPR006240">
    <property type="entry name" value="CysQ"/>
</dbReference>
<feature type="binding site" evidence="9">
    <location>
        <begin position="87"/>
        <end position="90"/>
    </location>
    <ligand>
        <name>substrate</name>
    </ligand>
</feature>
<reference evidence="11 12" key="1">
    <citation type="submission" date="2016-12" db="EMBL/GenBank/DDBJ databases">
        <title>Diversity of luminous bacteria.</title>
        <authorList>
            <person name="Yoshizawa S."/>
            <person name="Kogure K."/>
        </authorList>
    </citation>
    <scope>NUCLEOTIDE SEQUENCE [LARGE SCALE GENOMIC DNA]</scope>
    <source>
        <strain evidence="11 12">LC1-200</strain>
    </source>
</reference>
<organism evidence="11 12">
    <name type="scientific">Photobacterium angustum</name>
    <dbReference type="NCBI Taxonomy" id="661"/>
    <lineage>
        <taxon>Bacteria</taxon>
        <taxon>Pseudomonadati</taxon>
        <taxon>Pseudomonadota</taxon>
        <taxon>Gammaproteobacteria</taxon>
        <taxon>Vibrionales</taxon>
        <taxon>Vibrionaceae</taxon>
        <taxon>Photobacterium</taxon>
    </lineage>
</organism>
<dbReference type="Gene3D" id="3.30.540.10">
    <property type="entry name" value="Fructose-1,6-Bisphosphatase, subunit A, domain 1"/>
    <property type="match status" value="1"/>
</dbReference>
<evidence type="ECO:0000256" key="2">
    <source>
        <dbReference type="ARBA" id="ARBA00005289"/>
    </source>
</evidence>
<dbReference type="InterPro" id="IPR020550">
    <property type="entry name" value="Inositol_monophosphatase_CS"/>
</dbReference>
<feature type="binding site" evidence="9">
    <location>
        <position position="65"/>
    </location>
    <ligand>
        <name>substrate</name>
    </ligand>
</feature>
<gene>
    <name evidence="9" type="primary">cysQ</name>
    <name evidence="11" type="ORF">BTO08_13695</name>
</gene>
<dbReference type="GO" id="GO:0000103">
    <property type="term" value="P:sulfate assimilation"/>
    <property type="evidence" value="ECO:0007669"/>
    <property type="project" value="TreeGrafter"/>
</dbReference>
<keyword evidence="8 9" id="KW-0472">Membrane</keyword>
<dbReference type="GO" id="GO:0046854">
    <property type="term" value="P:phosphatidylinositol phosphate biosynthetic process"/>
    <property type="evidence" value="ECO:0007669"/>
    <property type="project" value="InterPro"/>
</dbReference>
<dbReference type="FunFam" id="3.30.540.10:FF:000007">
    <property type="entry name" value="3'(2'),5'-bisphosphate nucleotidase CysQ"/>
    <property type="match status" value="1"/>
</dbReference>
<dbReference type="CDD" id="cd01638">
    <property type="entry name" value="CysQ"/>
    <property type="match status" value="1"/>
</dbReference>
<evidence type="ECO:0000256" key="7">
    <source>
        <dbReference type="ARBA" id="ARBA00022842"/>
    </source>
</evidence>
<evidence type="ECO:0000256" key="1">
    <source>
        <dbReference type="ARBA" id="ARBA00001625"/>
    </source>
</evidence>
<dbReference type="Gene3D" id="3.40.190.80">
    <property type="match status" value="1"/>
</dbReference>
<evidence type="ECO:0000256" key="3">
    <source>
        <dbReference type="ARBA" id="ARBA00022475"/>
    </source>
</evidence>
<dbReference type="FunFam" id="3.40.190.80:FF:000005">
    <property type="entry name" value="3'(2'),5'-bisphosphate nucleotidase CysQ"/>
    <property type="match status" value="1"/>
</dbReference>
<dbReference type="PROSITE" id="PS00629">
    <property type="entry name" value="IMP_1"/>
    <property type="match status" value="1"/>
</dbReference>
<comment type="function">
    <text evidence="9">Converts adenosine-3',5'-bisphosphate (PAP) to AMP.</text>
</comment>
<feature type="binding site" evidence="10">
    <location>
        <position position="207"/>
    </location>
    <ligand>
        <name>Mg(2+)</name>
        <dbReference type="ChEBI" id="CHEBI:18420"/>
        <label>1</label>
        <note>catalytic</note>
    </ligand>
</feature>
<evidence type="ECO:0000313" key="11">
    <source>
        <dbReference type="EMBL" id="PQJ64800.1"/>
    </source>
</evidence>
<evidence type="ECO:0000313" key="12">
    <source>
        <dbReference type="Proteomes" id="UP000238730"/>
    </source>
</evidence>
<dbReference type="Pfam" id="PF00459">
    <property type="entry name" value="Inositol_P"/>
    <property type="match status" value="1"/>
</dbReference>
<dbReference type="GO" id="GO:0008441">
    <property type="term" value="F:3'(2'),5'-bisphosphate nucleotidase activity"/>
    <property type="evidence" value="ECO:0007669"/>
    <property type="project" value="UniProtKB-UniRule"/>
</dbReference>
<dbReference type="AlphaFoldDB" id="A0A2S7VT09"/>
<name>A0A2S7VT09_PHOAN</name>
<feature type="binding site" evidence="9">
    <location>
        <position position="87"/>
    </location>
    <ligand>
        <name>Mg(2+)</name>
        <dbReference type="ChEBI" id="CHEBI:18420"/>
        <label>1</label>
    </ligand>
</feature>
<dbReference type="InterPro" id="IPR020583">
    <property type="entry name" value="Inositol_monoP_metal-BS"/>
</dbReference>
<comment type="cofactor">
    <cofactor evidence="9 10">
        <name>Mg(2+)</name>
        <dbReference type="ChEBI" id="CHEBI:18420"/>
    </cofactor>
</comment>
<keyword evidence="4 9" id="KW-0997">Cell inner membrane</keyword>
<protein>
    <recommendedName>
        <fullName evidence="9">3'(2'),5'-bisphosphate nucleotidase CysQ</fullName>
        <ecNumber evidence="9">3.1.3.7</ecNumber>
    </recommendedName>
    <alternativeName>
        <fullName evidence="9">3'(2'),5-bisphosphonucleoside 3'(2')-phosphohydrolase</fullName>
    </alternativeName>
    <alternativeName>
        <fullName evidence="9">3'-phosphoadenosine 5'-phosphate phosphatase</fullName>
        <shortName evidence="9">PAP phosphatase</shortName>
    </alternativeName>
</protein>
<evidence type="ECO:0000256" key="4">
    <source>
        <dbReference type="ARBA" id="ARBA00022519"/>
    </source>
</evidence>
<feature type="binding site" evidence="9">
    <location>
        <position position="85"/>
    </location>
    <ligand>
        <name>Mg(2+)</name>
        <dbReference type="ChEBI" id="CHEBI:18420"/>
        <label>1</label>
    </ligand>
</feature>
<comment type="subcellular location">
    <subcellularLocation>
        <location evidence="9">Cell inner membrane</location>
        <topology evidence="9">Peripheral membrane protein</topology>
        <orientation evidence="9">Cytoplasmic side</orientation>
    </subcellularLocation>
</comment>
<feature type="binding site" evidence="9">
    <location>
        <position position="65"/>
    </location>
    <ligand>
        <name>Mg(2+)</name>
        <dbReference type="ChEBI" id="CHEBI:18420"/>
        <label>1</label>
    </ligand>
</feature>
<dbReference type="SUPFAM" id="SSF56655">
    <property type="entry name" value="Carbohydrate phosphatase"/>
    <property type="match status" value="1"/>
</dbReference>
<dbReference type="HAMAP" id="MF_02095">
    <property type="entry name" value="CysQ"/>
    <property type="match status" value="1"/>
</dbReference>
<comment type="caution">
    <text evidence="11">The sequence shown here is derived from an EMBL/GenBank/DDBJ whole genome shotgun (WGS) entry which is preliminary data.</text>
</comment>
<evidence type="ECO:0000256" key="8">
    <source>
        <dbReference type="ARBA" id="ARBA00023136"/>
    </source>
</evidence>
<comment type="catalytic activity">
    <reaction evidence="1 9">
        <text>adenosine 3',5'-bisphosphate + H2O = AMP + phosphate</text>
        <dbReference type="Rhea" id="RHEA:10040"/>
        <dbReference type="ChEBI" id="CHEBI:15377"/>
        <dbReference type="ChEBI" id="CHEBI:43474"/>
        <dbReference type="ChEBI" id="CHEBI:58343"/>
        <dbReference type="ChEBI" id="CHEBI:456215"/>
        <dbReference type="EC" id="3.1.3.7"/>
    </reaction>
</comment>
<feature type="binding site" evidence="10">
    <location>
        <position position="88"/>
    </location>
    <ligand>
        <name>Mg(2+)</name>
        <dbReference type="ChEBI" id="CHEBI:18420"/>
        <label>1</label>
        <note>catalytic</note>
    </ligand>
</feature>
<feature type="binding site" evidence="10">
    <location>
        <position position="65"/>
    </location>
    <ligand>
        <name>Mg(2+)</name>
        <dbReference type="ChEBI" id="CHEBI:18420"/>
        <label>1</label>
        <note>catalytic</note>
    </ligand>
</feature>
<evidence type="ECO:0000256" key="10">
    <source>
        <dbReference type="PIRSR" id="PIRSR600760-2"/>
    </source>
</evidence>
<feature type="binding site" evidence="9">
    <location>
        <position position="207"/>
    </location>
    <ligand>
        <name>Mg(2+)</name>
        <dbReference type="ChEBI" id="CHEBI:18420"/>
        <label>2</label>
    </ligand>
</feature>
<evidence type="ECO:0000256" key="6">
    <source>
        <dbReference type="ARBA" id="ARBA00022801"/>
    </source>
</evidence>
<dbReference type="NCBIfam" id="TIGR01331">
    <property type="entry name" value="bisphos_cysQ"/>
    <property type="match status" value="1"/>
</dbReference>
<dbReference type="PANTHER" id="PTHR43028">
    <property type="entry name" value="3'(2'),5'-BISPHOSPHATE NUCLEOTIDASE 1"/>
    <property type="match status" value="1"/>
</dbReference>
<feature type="binding site" evidence="10">
    <location>
        <position position="85"/>
    </location>
    <ligand>
        <name>Mg(2+)</name>
        <dbReference type="ChEBI" id="CHEBI:18420"/>
        <label>1</label>
        <note>catalytic</note>
    </ligand>
</feature>
<evidence type="ECO:0000256" key="5">
    <source>
        <dbReference type="ARBA" id="ARBA00022723"/>
    </source>
</evidence>
<feature type="binding site" evidence="10">
    <location>
        <position position="87"/>
    </location>
    <ligand>
        <name>Mg(2+)</name>
        <dbReference type="ChEBI" id="CHEBI:18420"/>
        <label>1</label>
        <note>catalytic</note>
    </ligand>
</feature>
<dbReference type="EC" id="3.1.3.7" evidence="9"/>
<dbReference type="Proteomes" id="UP000238730">
    <property type="component" value="Unassembled WGS sequence"/>
</dbReference>
<keyword evidence="3 9" id="KW-1003">Cell membrane</keyword>
<feature type="binding site" evidence="9">
    <location>
        <position position="85"/>
    </location>
    <ligand>
        <name>Mg(2+)</name>
        <dbReference type="ChEBI" id="CHEBI:18420"/>
        <label>2</label>
    </ligand>
</feature>
<sequence length="248" mass="27475">MAMLLDEIYSIALEAGAAIMARYHGQVQITQKSDSSPVTDADLAANELIVTKLQQLTPEIPILSEESAHTDWQQRQNWDTFWLVDPLDGTKEFIRKNGEFTVNIALIKEGRPVLGVVYAPALEKAWLGDGEKAWLETKAGREPIRVRAATVPTIVGSRSHPSPELDHYLEQIGEHKMTEVGSSLKFCLVAEGRAQRYPRLGPTMMWDTAAGQCVAESAGAIVLDLEGQPLNYHREQLLNPSFIVSIKD</sequence>